<dbReference type="Pfam" id="PF18962">
    <property type="entry name" value="Por_Secre_tail"/>
    <property type="match status" value="1"/>
</dbReference>
<evidence type="ECO:0000256" key="2">
    <source>
        <dbReference type="SAM" id="SignalP"/>
    </source>
</evidence>
<comment type="caution">
    <text evidence="5">The sequence shown here is derived from an EMBL/GenBank/DDBJ whole genome shotgun (WGS) entry which is preliminary data.</text>
</comment>
<dbReference type="RefSeq" id="WP_122545237.1">
    <property type="nucleotide sequence ID" value="NZ_QWIV01000001.1"/>
</dbReference>
<keyword evidence="7" id="KW-1185">Reference proteome</keyword>
<dbReference type="PANTHER" id="PTHR40274">
    <property type="entry name" value="VIRGINIAMYCIN B LYASE"/>
    <property type="match status" value="1"/>
</dbReference>
<dbReference type="EMBL" id="QWIV01000006">
    <property type="protein sequence ID" value="RMZ60423.1"/>
    <property type="molecule type" value="Genomic_DNA"/>
</dbReference>
<protein>
    <submittedName>
        <fullName evidence="5">T9SS C-terminal target domain-containing protein</fullName>
    </submittedName>
</protein>
<feature type="signal peptide" evidence="2">
    <location>
        <begin position="1"/>
        <end position="19"/>
    </location>
</feature>
<dbReference type="InterPro" id="IPR051344">
    <property type="entry name" value="Vgb"/>
</dbReference>
<evidence type="ECO:0000313" key="4">
    <source>
        <dbReference type="EMBL" id="RMZ60423.1"/>
    </source>
</evidence>
<dbReference type="InterPro" id="IPR026444">
    <property type="entry name" value="Secre_tail"/>
</dbReference>
<evidence type="ECO:0000259" key="3">
    <source>
        <dbReference type="Pfam" id="PF18962"/>
    </source>
</evidence>
<name>A0A3M7LGI3_9FLAO</name>
<keyword evidence="1 2" id="KW-0732">Signal</keyword>
<gene>
    <name evidence="6" type="ORF">D1632_00030</name>
    <name evidence="5" type="ORF">D1632_04300</name>
    <name evidence="4" type="ORF">D1632_04325</name>
</gene>
<feature type="domain" description="Secretion system C-terminal sorting" evidence="3">
    <location>
        <begin position="306"/>
        <end position="384"/>
    </location>
</feature>
<sequence>MKKHLLPLFAILLSANVYAQQDFFALVGKDTPNIVFNDFRAMDIATVTSGEKIFTADSSVKVFSQARNGVLTENKNSYDHSQATMMATLAYDSSNNNLVYMPMLSSNIYVLNPATKEVTLVENNVARTTACDINSHITRMSTGYDGNIYATSNAGNQFLQISKKGTQYVVQDLGIIKDDASNGKNSFTSMQTGFGGDMIADTDNNFYVFSASGNVFKVMTKELKAKFVGKISGIPENYSVNGAAVNSKGKVVIASAKGAPLYEVDIEQLQAKMLPGEQNLHIYDLASKYFANDRATSTNAFAKLDIYPTKVEGQVINVEGNDKILKGNLKLTVFDISGKNVMTQNVTVKEGIVNQQVYLKNLVTGAYLVNITDEAGKVVLNKKILVTK</sequence>
<dbReference type="SUPFAM" id="SSF101898">
    <property type="entry name" value="NHL repeat"/>
    <property type="match status" value="1"/>
</dbReference>
<dbReference type="NCBIfam" id="TIGR04183">
    <property type="entry name" value="Por_Secre_tail"/>
    <property type="match status" value="1"/>
</dbReference>
<dbReference type="Proteomes" id="UP000267524">
    <property type="component" value="Unassembled WGS sequence"/>
</dbReference>
<organism evidence="5 7">
    <name type="scientific">Chryseobacterium nematophagum</name>
    <dbReference type="NCBI Taxonomy" id="2305228"/>
    <lineage>
        <taxon>Bacteria</taxon>
        <taxon>Pseudomonadati</taxon>
        <taxon>Bacteroidota</taxon>
        <taxon>Flavobacteriia</taxon>
        <taxon>Flavobacteriales</taxon>
        <taxon>Weeksellaceae</taxon>
        <taxon>Chryseobacterium group</taxon>
        <taxon>Chryseobacterium</taxon>
    </lineage>
</organism>
<accession>A0A3M7LGI3</accession>
<dbReference type="EMBL" id="QWIV01000005">
    <property type="protein sequence ID" value="RMZ61190.1"/>
    <property type="molecule type" value="Genomic_DNA"/>
</dbReference>
<evidence type="ECO:0000313" key="5">
    <source>
        <dbReference type="EMBL" id="RMZ61190.1"/>
    </source>
</evidence>
<evidence type="ECO:0000256" key="1">
    <source>
        <dbReference type="ARBA" id="ARBA00022729"/>
    </source>
</evidence>
<dbReference type="AlphaFoldDB" id="A0A3M7LGI3"/>
<reference evidence="5 7" key="1">
    <citation type="submission" date="2018-08" db="EMBL/GenBank/DDBJ databases">
        <title>Chryseobacterium nematophagum: a novel matrix digesting pathogen of nematodes.</title>
        <authorList>
            <person name="Page A."/>
            <person name="Roberts M."/>
            <person name="Felix M.-A."/>
            <person name="Weir W."/>
        </authorList>
    </citation>
    <scope>NUCLEOTIDE SEQUENCE [LARGE SCALE GENOMIC DNA]</scope>
    <source>
        <strain evidence="5 7">JUb275</strain>
    </source>
</reference>
<dbReference type="PANTHER" id="PTHR40274:SF3">
    <property type="entry name" value="VIRGINIAMYCIN B LYASE"/>
    <property type="match status" value="1"/>
</dbReference>
<evidence type="ECO:0000313" key="6">
    <source>
        <dbReference type="EMBL" id="RMZ61341.1"/>
    </source>
</evidence>
<evidence type="ECO:0000313" key="7">
    <source>
        <dbReference type="Proteomes" id="UP000267524"/>
    </source>
</evidence>
<feature type="chain" id="PRO_5044596036" evidence="2">
    <location>
        <begin position="20"/>
        <end position="388"/>
    </location>
</feature>
<proteinExistence type="predicted"/>
<dbReference type="EMBL" id="QWIV01000001">
    <property type="protein sequence ID" value="RMZ61341.1"/>
    <property type="molecule type" value="Genomic_DNA"/>
</dbReference>